<proteinExistence type="predicted"/>
<dbReference type="RefSeq" id="WP_221023440.1">
    <property type="nucleotide sequence ID" value="NZ_JAIEZQ010000001.1"/>
</dbReference>
<evidence type="ECO:0000256" key="1">
    <source>
        <dbReference type="SAM" id="Phobius"/>
    </source>
</evidence>
<sequence length="100" mass="9929">MSYTPPPPPPPGAGGYATPQTNKKALWSMILGILALVFCGLVTGIPALILGNGAKKEIAMSGGAQSGAGMAQAGVILGWISIVFSALVLVYALTTGSLGS</sequence>
<feature type="transmembrane region" description="Helical" evidence="1">
    <location>
        <begin position="71"/>
        <end position="93"/>
    </location>
</feature>
<keyword evidence="1" id="KW-1133">Transmembrane helix</keyword>
<dbReference type="Proteomes" id="UP000754710">
    <property type="component" value="Unassembled WGS sequence"/>
</dbReference>
<accession>A0ABS7RF60</accession>
<dbReference type="InterPro" id="IPR025241">
    <property type="entry name" value="DUF4190"/>
</dbReference>
<protein>
    <submittedName>
        <fullName evidence="3">DUF4190 domain-containing protein</fullName>
    </submittedName>
</protein>
<feature type="domain" description="DUF4190" evidence="2">
    <location>
        <begin position="25"/>
        <end position="87"/>
    </location>
</feature>
<reference evidence="3 4" key="1">
    <citation type="submission" date="2021-08" db="EMBL/GenBank/DDBJ databases">
        <title>Nocardioides bacterium WL0053 sp. nov., isolated from the sediment.</title>
        <authorList>
            <person name="Wang L."/>
            <person name="Zhang D."/>
            <person name="Zhang A."/>
        </authorList>
    </citation>
    <scope>NUCLEOTIDE SEQUENCE [LARGE SCALE GENOMIC DNA]</scope>
    <source>
        <strain evidence="3 4">WL0053</strain>
    </source>
</reference>
<comment type="caution">
    <text evidence="3">The sequence shown here is derived from an EMBL/GenBank/DDBJ whole genome shotgun (WGS) entry which is preliminary data.</text>
</comment>
<evidence type="ECO:0000313" key="4">
    <source>
        <dbReference type="Proteomes" id="UP000754710"/>
    </source>
</evidence>
<evidence type="ECO:0000259" key="2">
    <source>
        <dbReference type="Pfam" id="PF13828"/>
    </source>
</evidence>
<dbReference type="EMBL" id="JAIEZQ010000001">
    <property type="protein sequence ID" value="MBY9073663.1"/>
    <property type="molecule type" value="Genomic_DNA"/>
</dbReference>
<keyword evidence="4" id="KW-1185">Reference proteome</keyword>
<keyword evidence="1" id="KW-0472">Membrane</keyword>
<gene>
    <name evidence="3" type="ORF">K1X13_02400</name>
</gene>
<name>A0ABS7RF60_9ACTN</name>
<dbReference type="Pfam" id="PF13828">
    <property type="entry name" value="DUF4190"/>
    <property type="match status" value="1"/>
</dbReference>
<keyword evidence="1" id="KW-0812">Transmembrane</keyword>
<organism evidence="3 4">
    <name type="scientific">Nocardioides jiangsuensis</name>
    <dbReference type="NCBI Taxonomy" id="2866161"/>
    <lineage>
        <taxon>Bacteria</taxon>
        <taxon>Bacillati</taxon>
        <taxon>Actinomycetota</taxon>
        <taxon>Actinomycetes</taxon>
        <taxon>Propionibacteriales</taxon>
        <taxon>Nocardioidaceae</taxon>
        <taxon>Nocardioides</taxon>
    </lineage>
</organism>
<feature type="transmembrane region" description="Helical" evidence="1">
    <location>
        <begin position="25"/>
        <end position="50"/>
    </location>
</feature>
<evidence type="ECO:0000313" key="3">
    <source>
        <dbReference type="EMBL" id="MBY9073663.1"/>
    </source>
</evidence>